<proteinExistence type="predicted"/>
<feature type="compositionally biased region" description="Polar residues" evidence="1">
    <location>
        <begin position="17"/>
        <end position="27"/>
    </location>
</feature>
<dbReference type="InterPro" id="IPR012871">
    <property type="entry name" value="DUF1668_ORYSA"/>
</dbReference>
<dbReference type="Proteomes" id="UP001341281">
    <property type="component" value="Chromosome 06"/>
</dbReference>
<dbReference type="PANTHER" id="PTHR33085">
    <property type="entry name" value="OS12G0113100 PROTEIN-RELATED"/>
    <property type="match status" value="1"/>
</dbReference>
<dbReference type="PANTHER" id="PTHR33085:SF145">
    <property type="entry name" value="OS05G0302200 PROTEIN"/>
    <property type="match status" value="1"/>
</dbReference>
<accession>A0AAQ3WY42</accession>
<organism evidence="2 3">
    <name type="scientific">Paspalum notatum var. saurae</name>
    <dbReference type="NCBI Taxonomy" id="547442"/>
    <lineage>
        <taxon>Eukaryota</taxon>
        <taxon>Viridiplantae</taxon>
        <taxon>Streptophyta</taxon>
        <taxon>Embryophyta</taxon>
        <taxon>Tracheophyta</taxon>
        <taxon>Spermatophyta</taxon>
        <taxon>Magnoliopsida</taxon>
        <taxon>Liliopsida</taxon>
        <taxon>Poales</taxon>
        <taxon>Poaceae</taxon>
        <taxon>PACMAD clade</taxon>
        <taxon>Panicoideae</taxon>
        <taxon>Andropogonodae</taxon>
        <taxon>Paspaleae</taxon>
        <taxon>Paspalinae</taxon>
        <taxon>Paspalum</taxon>
    </lineage>
</organism>
<name>A0AAQ3WY42_PASNO</name>
<keyword evidence="3" id="KW-1185">Reference proteome</keyword>
<reference evidence="2 3" key="1">
    <citation type="submission" date="2024-02" db="EMBL/GenBank/DDBJ databases">
        <title>High-quality chromosome-scale genome assembly of Pensacola bahiagrass (Paspalum notatum Flugge var. saurae).</title>
        <authorList>
            <person name="Vega J.M."/>
            <person name="Podio M."/>
            <person name="Orjuela J."/>
            <person name="Siena L.A."/>
            <person name="Pessino S.C."/>
            <person name="Combes M.C."/>
            <person name="Mariac C."/>
            <person name="Albertini E."/>
            <person name="Pupilli F."/>
            <person name="Ortiz J.P.A."/>
            <person name="Leblanc O."/>
        </authorList>
    </citation>
    <scope>NUCLEOTIDE SEQUENCE [LARGE SCALE GENOMIC DNA]</scope>
    <source>
        <strain evidence="2">R1</strain>
        <tissue evidence="2">Leaf</tissue>
    </source>
</reference>
<feature type="region of interest" description="Disordered" evidence="1">
    <location>
        <begin position="1"/>
        <end position="32"/>
    </location>
</feature>
<gene>
    <name evidence="2" type="ORF">U9M48_026210</name>
</gene>
<evidence type="ECO:0000313" key="3">
    <source>
        <dbReference type="Proteomes" id="UP001341281"/>
    </source>
</evidence>
<dbReference type="Pfam" id="PF07893">
    <property type="entry name" value="DUF1668"/>
    <property type="match status" value="1"/>
</dbReference>
<dbReference type="EMBL" id="CP144750">
    <property type="protein sequence ID" value="WVZ78508.1"/>
    <property type="molecule type" value="Genomic_DNA"/>
</dbReference>
<protein>
    <submittedName>
        <fullName evidence="2">Uncharacterized protein</fullName>
    </submittedName>
</protein>
<evidence type="ECO:0000313" key="2">
    <source>
        <dbReference type="EMBL" id="WVZ78508.1"/>
    </source>
</evidence>
<evidence type="ECO:0000256" key="1">
    <source>
        <dbReference type="SAM" id="MobiDB-lite"/>
    </source>
</evidence>
<dbReference type="AlphaFoldDB" id="A0AAQ3WY42"/>
<sequence>MPGIRSLRCHGLEPPATLSSNDSNTQNTTRRRRIRIGCTGAWQSASSRGGGGSGLHNVLIDGDTHCVDMMPNLHKPKKLPISLFSPVNDDGDGSLFIMERVLYPVGRGLPCPDLELLDFRQGRVITCQLLPPPPYVHEPSYRGTHRTSKIISYAMVGDGSLLCISVNGKGTYVTDTATRAWSRAGDWMLPFRGKVEYVPDLKLWFGFSADDARCLAAADLSTMDMDSQPQLVGCWHKELHDPPEGEEWMEHQDAKLVYLGSGKFCLARFFLKWVSKFGFKQCHGYLDSFNGVEVVPRGFNDREVELEMIPHKTRYHTPVNQVIIEKFF</sequence>